<protein>
    <submittedName>
        <fullName evidence="2">Uncharacterized protein</fullName>
    </submittedName>
</protein>
<reference evidence="2 3" key="1">
    <citation type="submission" date="2019-07" db="EMBL/GenBank/DDBJ databases">
        <authorList>
            <person name="Jastrzebski P J."/>
            <person name="Paukszto L."/>
            <person name="Jastrzebski P J."/>
        </authorList>
    </citation>
    <scope>NUCLEOTIDE SEQUENCE [LARGE SCALE GENOMIC DNA]</scope>
    <source>
        <strain evidence="2 3">WMS-il1</strain>
    </source>
</reference>
<keyword evidence="1" id="KW-0732">Signal</keyword>
<keyword evidence="3" id="KW-1185">Reference proteome</keyword>
<feature type="signal peptide" evidence="1">
    <location>
        <begin position="1"/>
        <end position="16"/>
    </location>
</feature>
<organism evidence="2 3">
    <name type="scientific">Hymenolepis diminuta</name>
    <name type="common">Rat tapeworm</name>
    <dbReference type="NCBI Taxonomy" id="6216"/>
    <lineage>
        <taxon>Eukaryota</taxon>
        <taxon>Metazoa</taxon>
        <taxon>Spiralia</taxon>
        <taxon>Lophotrochozoa</taxon>
        <taxon>Platyhelminthes</taxon>
        <taxon>Cestoda</taxon>
        <taxon>Eucestoda</taxon>
        <taxon>Cyclophyllidea</taxon>
        <taxon>Hymenolepididae</taxon>
        <taxon>Hymenolepis</taxon>
    </lineage>
</organism>
<evidence type="ECO:0000313" key="2">
    <source>
        <dbReference type="EMBL" id="VUZ57338.1"/>
    </source>
</evidence>
<evidence type="ECO:0000313" key="3">
    <source>
        <dbReference type="Proteomes" id="UP000321570"/>
    </source>
</evidence>
<sequence length="55" mass="6106">MQATLKVMLWLRLTLPTRMNVSESVSGGQIIELTMTIYIAVNSPYSFVAPLCFGL</sequence>
<dbReference type="AlphaFoldDB" id="A0A564ZER3"/>
<proteinExistence type="predicted"/>
<gene>
    <name evidence="2" type="ORF">WMSIL1_LOCUS14809</name>
</gene>
<evidence type="ECO:0000256" key="1">
    <source>
        <dbReference type="SAM" id="SignalP"/>
    </source>
</evidence>
<feature type="chain" id="PRO_5022028397" evidence="1">
    <location>
        <begin position="17"/>
        <end position="55"/>
    </location>
</feature>
<accession>A0A564ZER3</accession>
<dbReference type="Proteomes" id="UP000321570">
    <property type="component" value="Unassembled WGS sequence"/>
</dbReference>
<dbReference type="EMBL" id="CABIJS010000716">
    <property type="protein sequence ID" value="VUZ57338.1"/>
    <property type="molecule type" value="Genomic_DNA"/>
</dbReference>
<name>A0A564ZER3_HYMDI</name>